<dbReference type="Proteomes" id="UP000186817">
    <property type="component" value="Unassembled WGS sequence"/>
</dbReference>
<accession>A0A1Q9EZP1</accession>
<evidence type="ECO:0000313" key="1">
    <source>
        <dbReference type="EMBL" id="OLQ12946.1"/>
    </source>
</evidence>
<dbReference type="EMBL" id="LSRX01000035">
    <property type="protein sequence ID" value="OLQ12946.1"/>
    <property type="molecule type" value="Genomic_DNA"/>
</dbReference>
<organism evidence="1 2">
    <name type="scientific">Symbiodinium microadriaticum</name>
    <name type="common">Dinoflagellate</name>
    <name type="synonym">Zooxanthella microadriatica</name>
    <dbReference type="NCBI Taxonomy" id="2951"/>
    <lineage>
        <taxon>Eukaryota</taxon>
        <taxon>Sar</taxon>
        <taxon>Alveolata</taxon>
        <taxon>Dinophyceae</taxon>
        <taxon>Suessiales</taxon>
        <taxon>Symbiodiniaceae</taxon>
        <taxon>Symbiodinium</taxon>
    </lineage>
</organism>
<gene>
    <name evidence="1" type="ORF">AK812_SmicGene3056</name>
</gene>
<proteinExistence type="predicted"/>
<comment type="caution">
    <text evidence="1">The sequence shown here is derived from an EMBL/GenBank/DDBJ whole genome shotgun (WGS) entry which is preliminary data.</text>
</comment>
<sequence>MAKLVVEDLSVDPSGAEYAVGLLVNFARKDDMKGYAYQVQEETDIETDMQGYAGQLLAQAIAKRQEAGENVVKMKMRFAGAARTRLCCSCWIARA</sequence>
<name>A0A1Q9EZP1_SYMMI</name>
<dbReference type="OrthoDB" id="10378793at2759"/>
<dbReference type="AlphaFoldDB" id="A0A1Q9EZP1"/>
<evidence type="ECO:0000313" key="2">
    <source>
        <dbReference type="Proteomes" id="UP000186817"/>
    </source>
</evidence>
<keyword evidence="2" id="KW-1185">Reference proteome</keyword>
<reference evidence="1 2" key="1">
    <citation type="submission" date="2016-02" db="EMBL/GenBank/DDBJ databases">
        <title>Genome analysis of coral dinoflagellate symbionts highlights evolutionary adaptations to a symbiotic lifestyle.</title>
        <authorList>
            <person name="Aranda M."/>
            <person name="Li Y."/>
            <person name="Liew Y.J."/>
            <person name="Baumgarten S."/>
            <person name="Simakov O."/>
            <person name="Wilson M."/>
            <person name="Piel J."/>
            <person name="Ashoor H."/>
            <person name="Bougouffa S."/>
            <person name="Bajic V.B."/>
            <person name="Ryu T."/>
            <person name="Ravasi T."/>
            <person name="Bayer T."/>
            <person name="Micklem G."/>
            <person name="Kim H."/>
            <person name="Bhak J."/>
            <person name="Lajeunesse T.C."/>
            <person name="Voolstra C.R."/>
        </authorList>
    </citation>
    <scope>NUCLEOTIDE SEQUENCE [LARGE SCALE GENOMIC DNA]</scope>
    <source>
        <strain evidence="1 2">CCMP2467</strain>
    </source>
</reference>
<protein>
    <submittedName>
        <fullName evidence="1">Uncharacterized protein</fullName>
    </submittedName>
</protein>